<dbReference type="EMBL" id="CP025786">
    <property type="protein sequence ID" value="AWG43322.1"/>
    <property type="molecule type" value="Genomic_DNA"/>
</dbReference>
<dbReference type="AlphaFoldDB" id="A0A2S1LYG4"/>
<evidence type="ECO:0000313" key="1">
    <source>
        <dbReference type="EMBL" id="AWG43322.1"/>
    </source>
</evidence>
<name>A0A2S1LYG4_9SPIR</name>
<dbReference type="Proteomes" id="UP000244655">
    <property type="component" value="Plasmid pl78"/>
</dbReference>
<geneLocation type="plasmid" evidence="1 2">
    <name>pl78</name>
</geneLocation>
<dbReference type="RefSeq" id="WP_108729716.1">
    <property type="nucleotide sequence ID" value="NZ_CP025786.1"/>
</dbReference>
<accession>A0A2S1LYG4</accession>
<keyword evidence="1" id="KW-0614">Plasmid</keyword>
<keyword evidence="2" id="KW-1185">Reference proteome</keyword>
<organism evidence="1 2">
    <name type="scientific">Candidatus Borreliella tachyglossi</name>
    <dbReference type="NCBI Taxonomy" id="1964448"/>
    <lineage>
        <taxon>Bacteria</taxon>
        <taxon>Pseudomonadati</taxon>
        <taxon>Spirochaetota</taxon>
        <taxon>Spirochaetia</taxon>
        <taxon>Spirochaetales</taxon>
        <taxon>Borreliaceae</taxon>
        <taxon>Borreliella</taxon>
    </lineage>
</organism>
<protein>
    <submittedName>
        <fullName evidence="1">Uncharacterized protein</fullName>
    </submittedName>
</protein>
<reference evidence="1 2" key="1">
    <citation type="submission" date="2018-01" db="EMBL/GenBank/DDBJ databases">
        <title>Genome sequence of Borrelia tachyglossi.</title>
        <authorList>
            <person name="Gofton A.W."/>
        </authorList>
    </citation>
    <scope>NUCLEOTIDE SEQUENCE [LARGE SCALE GENOMIC DNA]</scope>
    <source>
        <strain evidence="1 2">Bc-F10-1268</strain>
        <plasmid evidence="1 2">pl78</plasmid>
    </source>
</reference>
<gene>
    <name evidence="1" type="ORF">CR532_04815</name>
</gene>
<sequence>MNIEMENQAVDEKIDNSANNLEDIRRDYSIKSVNDQIIEHYRLEEKFNSLNNRMLDRTDRLDEKSNNIRTEINNFNTDVSNIKVDLNNIRDDLSDDINGVEIKFNEKIDKVGKRIDRFETRFNAEVGRIDKDMGRLSSEMSLIEYKTRITVQFFRSLNVIMALTTMYLVGRGFDVFVKQLGIGG</sequence>
<evidence type="ECO:0000313" key="2">
    <source>
        <dbReference type="Proteomes" id="UP000244655"/>
    </source>
</evidence>
<proteinExistence type="predicted"/>